<reference evidence="2 3" key="1">
    <citation type="submission" date="2019-10" db="EMBL/GenBank/DDBJ databases">
        <title>Nocardia macrotermitis sp. nov. and Nocardia aurantia sp. nov., isolated from the gut of fungus growing-termite Macrotermes natalensis.</title>
        <authorList>
            <person name="Benndorf R."/>
            <person name="Schwitalla J."/>
            <person name="Martin K."/>
            <person name="De Beer W."/>
            <person name="Kaster A.-K."/>
            <person name="Vollmers J."/>
            <person name="Poulsen M."/>
            <person name="Beemelmanns C."/>
        </authorList>
    </citation>
    <scope>NUCLEOTIDE SEQUENCE [LARGE SCALE GENOMIC DNA]</scope>
    <source>
        <strain evidence="2 3">RB56</strain>
    </source>
</reference>
<sequence length="243" mass="25069">MRTRPIGRSAGPGGGVTIDVMTTTDVITGTDTDRWLTGGCAVLVGALSVVMVPLYFIYSGAPPASNVLARDLITVVVFTLFLVWATGLRRLLAPGGGPAADIAAACGQVYAAVTLVSASLEAGVALEYPDGSKDPTVDGPLANGMALLHGPIARLLIATVLIALAIAVHHSKVLPHWVRTGSVLLAIVNLAFVPSLFFGTDPANFYAANGWGSTATIGGIDMMWIGAIGIATLRHDKRKAATR</sequence>
<feature type="transmembrane region" description="Helical" evidence="1">
    <location>
        <begin position="146"/>
        <end position="168"/>
    </location>
</feature>
<evidence type="ECO:0000313" key="3">
    <source>
        <dbReference type="Proteomes" id="UP000431401"/>
    </source>
</evidence>
<dbReference type="Proteomes" id="UP000431401">
    <property type="component" value="Unassembled WGS sequence"/>
</dbReference>
<feature type="transmembrane region" description="Helical" evidence="1">
    <location>
        <begin position="180"/>
        <end position="199"/>
    </location>
</feature>
<feature type="transmembrane region" description="Helical" evidence="1">
    <location>
        <begin position="35"/>
        <end position="56"/>
    </location>
</feature>
<name>A0A7K0E1F2_9NOCA</name>
<comment type="caution">
    <text evidence="2">The sequence shown here is derived from an EMBL/GenBank/DDBJ whole genome shotgun (WGS) entry which is preliminary data.</text>
</comment>
<organism evidence="2 3">
    <name type="scientific">Nocardia aurantia</name>
    <dbReference type="NCBI Taxonomy" id="2585199"/>
    <lineage>
        <taxon>Bacteria</taxon>
        <taxon>Bacillati</taxon>
        <taxon>Actinomycetota</taxon>
        <taxon>Actinomycetes</taxon>
        <taxon>Mycobacteriales</taxon>
        <taxon>Nocardiaceae</taxon>
        <taxon>Nocardia</taxon>
    </lineage>
</organism>
<accession>A0A7K0E1F2</accession>
<dbReference type="AlphaFoldDB" id="A0A7K0E1F2"/>
<keyword evidence="1" id="KW-0812">Transmembrane</keyword>
<evidence type="ECO:0000256" key="1">
    <source>
        <dbReference type="SAM" id="Phobius"/>
    </source>
</evidence>
<keyword evidence="1" id="KW-0472">Membrane</keyword>
<keyword evidence="3" id="KW-1185">Reference proteome</keyword>
<feature type="transmembrane region" description="Helical" evidence="1">
    <location>
        <begin position="100"/>
        <end position="126"/>
    </location>
</feature>
<feature type="transmembrane region" description="Helical" evidence="1">
    <location>
        <begin position="211"/>
        <end position="233"/>
    </location>
</feature>
<gene>
    <name evidence="2" type="ORF">NRB56_75250</name>
</gene>
<protein>
    <recommendedName>
        <fullName evidence="4">DUF4386 domain-containing protein</fullName>
    </recommendedName>
</protein>
<evidence type="ECO:0008006" key="4">
    <source>
        <dbReference type="Google" id="ProtNLM"/>
    </source>
</evidence>
<feature type="transmembrane region" description="Helical" evidence="1">
    <location>
        <begin position="68"/>
        <end position="88"/>
    </location>
</feature>
<dbReference type="EMBL" id="WEGI01000026">
    <property type="protein sequence ID" value="MQY31913.1"/>
    <property type="molecule type" value="Genomic_DNA"/>
</dbReference>
<keyword evidence="1" id="KW-1133">Transmembrane helix</keyword>
<proteinExistence type="predicted"/>
<evidence type="ECO:0000313" key="2">
    <source>
        <dbReference type="EMBL" id="MQY31913.1"/>
    </source>
</evidence>